<organism evidence="1 2">
    <name type="scientific">Ectopseudomonas chengduensis</name>
    <dbReference type="NCBI Taxonomy" id="489632"/>
    <lineage>
        <taxon>Bacteria</taxon>
        <taxon>Pseudomonadati</taxon>
        <taxon>Pseudomonadota</taxon>
        <taxon>Gammaproteobacteria</taxon>
        <taxon>Pseudomonadales</taxon>
        <taxon>Pseudomonadaceae</taxon>
        <taxon>Ectopseudomonas</taxon>
    </lineage>
</organism>
<accession>A0A1G6UBI4</accession>
<proteinExistence type="predicted"/>
<dbReference type="AlphaFoldDB" id="A0A1G6UBI4"/>
<dbReference type="RefSeq" id="WP_090337435.1">
    <property type="nucleotide sequence ID" value="NZ_FMZQ01000015.1"/>
</dbReference>
<evidence type="ECO:0000313" key="1">
    <source>
        <dbReference type="EMBL" id="SDD38621.1"/>
    </source>
</evidence>
<keyword evidence="2" id="KW-1185">Reference proteome</keyword>
<gene>
    <name evidence="1" type="ORF">SAMN05216576_115100</name>
</gene>
<reference evidence="2" key="1">
    <citation type="submission" date="2016-10" db="EMBL/GenBank/DDBJ databases">
        <authorList>
            <person name="Varghese N."/>
            <person name="Submissions S."/>
        </authorList>
    </citation>
    <scope>NUCLEOTIDE SEQUENCE [LARGE SCALE GENOMIC DNA]</scope>
    <source>
        <strain evidence="2">DSM 26382</strain>
    </source>
</reference>
<name>A0A1G6UBI4_9GAMM</name>
<dbReference type="Proteomes" id="UP000199467">
    <property type="component" value="Unassembled WGS sequence"/>
</dbReference>
<evidence type="ECO:0000313" key="2">
    <source>
        <dbReference type="Proteomes" id="UP000199467"/>
    </source>
</evidence>
<dbReference type="EMBL" id="FMZQ01000015">
    <property type="protein sequence ID" value="SDD38621.1"/>
    <property type="molecule type" value="Genomic_DNA"/>
</dbReference>
<sequence>MSTGAANKNVRTISELANRHGLAFTRQPERVPNRWGKHCTVTRYSLPESDQHVRADDDTERVKPRIGEVRDTANSGRAALKGIDCRFDKE</sequence>
<protein>
    <submittedName>
        <fullName evidence="1">Uncharacterized protein</fullName>
    </submittedName>
</protein>